<dbReference type="AlphaFoldDB" id="A0AAV7FCD3"/>
<dbReference type="Pfam" id="PF03108">
    <property type="entry name" value="DBD_Tnp_Mut"/>
    <property type="match status" value="1"/>
</dbReference>
<sequence>MMYNVLGGNPRTDHISIWLSFTCNGRLMYTPVLDDVSLESGLGQVKYGFQSMLKLFVKRDTYSYEMDSKRSLENVGGSGEGAVVVYGGQAPPEGDDRVERPIAEFIPEEREPSEDANDNSSSEESWPNSVREEVEEEEEDVELPLPTMGVPPLEENDAPYPDPWIGVMDMDVTYRNTMVQGVDDDNVPPPVGIGVGQRFMTKDALVMHLKDHCISRHVQFRVHKSGPTVYSVRCTGDQCPWHVYVSYSMKLNMWKVRRCNDEHTCLNVELRMDNRLCTSSVICNLIMPNVRSSFTLSPYEIIQLVKDKYHIQVSYSRAWRARNKALVAVFGGWDESYNLLPQFLKAIKDTNRGTKYNVITTEENVTRGNFVRFDRAFLAFGPAIHGFQFCRPFISVDGTNLYGKYKGCLLIATSFDGDNRLFPLAFALVEKENIDTWTWFISCLARQAVRGRSPMCIISDRHSGIIRAVRDVFPRPHRHRFCIRHIIANLKKRYSVQDLNKMVWRCTRAETVAQYDHEMQILEEVCPGAKAELTKDMSPEQWALAYDGNM</sequence>
<dbReference type="PANTHER" id="PTHR31973">
    <property type="entry name" value="POLYPROTEIN, PUTATIVE-RELATED"/>
    <property type="match status" value="1"/>
</dbReference>
<name>A0AAV7FCD3_ARIFI</name>
<evidence type="ECO:0000259" key="2">
    <source>
        <dbReference type="Pfam" id="PF03108"/>
    </source>
</evidence>
<evidence type="ECO:0008006" key="6">
    <source>
        <dbReference type="Google" id="ProtNLM"/>
    </source>
</evidence>
<feature type="domain" description="MULE transposase" evidence="3">
    <location>
        <begin position="394"/>
        <end position="489"/>
    </location>
</feature>
<feature type="compositionally biased region" description="Acidic residues" evidence="1">
    <location>
        <begin position="133"/>
        <end position="142"/>
    </location>
</feature>
<reference evidence="4 5" key="1">
    <citation type="submission" date="2021-07" db="EMBL/GenBank/DDBJ databases">
        <title>The Aristolochia fimbriata genome: insights into angiosperm evolution, floral development and chemical biosynthesis.</title>
        <authorList>
            <person name="Jiao Y."/>
        </authorList>
    </citation>
    <scope>NUCLEOTIDE SEQUENCE [LARGE SCALE GENOMIC DNA]</scope>
    <source>
        <strain evidence="4">IBCAS-2021</strain>
        <tissue evidence="4">Leaf</tissue>
    </source>
</reference>
<gene>
    <name evidence="4" type="ORF">H6P81_003306</name>
</gene>
<dbReference type="InterPro" id="IPR004332">
    <property type="entry name" value="Transposase_MuDR"/>
</dbReference>
<accession>A0AAV7FCD3</accession>
<comment type="caution">
    <text evidence="4">The sequence shown here is derived from an EMBL/GenBank/DDBJ whole genome shotgun (WGS) entry which is preliminary data.</text>
</comment>
<feature type="domain" description="Transposase MuDR plant" evidence="2">
    <location>
        <begin position="193"/>
        <end position="247"/>
    </location>
</feature>
<evidence type="ECO:0000259" key="3">
    <source>
        <dbReference type="Pfam" id="PF10551"/>
    </source>
</evidence>
<dbReference type="InterPro" id="IPR018289">
    <property type="entry name" value="MULE_transposase_dom"/>
</dbReference>
<evidence type="ECO:0000313" key="5">
    <source>
        <dbReference type="Proteomes" id="UP000825729"/>
    </source>
</evidence>
<feature type="region of interest" description="Disordered" evidence="1">
    <location>
        <begin position="104"/>
        <end position="156"/>
    </location>
</feature>
<dbReference type="Proteomes" id="UP000825729">
    <property type="component" value="Unassembled WGS sequence"/>
</dbReference>
<evidence type="ECO:0000256" key="1">
    <source>
        <dbReference type="SAM" id="MobiDB-lite"/>
    </source>
</evidence>
<dbReference type="Pfam" id="PF10551">
    <property type="entry name" value="MULE"/>
    <property type="match status" value="1"/>
</dbReference>
<dbReference type="EMBL" id="JAINDJ010000002">
    <property type="protein sequence ID" value="KAG9458798.1"/>
    <property type="molecule type" value="Genomic_DNA"/>
</dbReference>
<organism evidence="4 5">
    <name type="scientific">Aristolochia fimbriata</name>
    <name type="common">White veined hardy Dutchman's pipe vine</name>
    <dbReference type="NCBI Taxonomy" id="158543"/>
    <lineage>
        <taxon>Eukaryota</taxon>
        <taxon>Viridiplantae</taxon>
        <taxon>Streptophyta</taxon>
        <taxon>Embryophyta</taxon>
        <taxon>Tracheophyta</taxon>
        <taxon>Spermatophyta</taxon>
        <taxon>Magnoliopsida</taxon>
        <taxon>Magnoliidae</taxon>
        <taxon>Piperales</taxon>
        <taxon>Aristolochiaceae</taxon>
        <taxon>Aristolochia</taxon>
    </lineage>
</organism>
<keyword evidence="5" id="KW-1185">Reference proteome</keyword>
<evidence type="ECO:0000313" key="4">
    <source>
        <dbReference type="EMBL" id="KAG9458798.1"/>
    </source>
</evidence>
<dbReference type="PANTHER" id="PTHR31973:SF195">
    <property type="entry name" value="MUDR FAMILY TRANSPOSASE"/>
    <property type="match status" value="1"/>
</dbReference>
<protein>
    <recommendedName>
        <fullName evidence="6">Transposase</fullName>
    </recommendedName>
</protein>
<proteinExistence type="predicted"/>